<sequence length="424" mass="47348">MKLENYQLESYNSEHLAKHQRQLDFITSEISDAQGIIQKLVDFQIAIPSWALGTGGTRFGRFSSGGEPRNLEEKIEDIGLLHKLNGSSGAISLHIPWDTADNTNAIKALAAQYGLRFDAMNSNTFQDQPGQAQSYKFGSLQHVDKAVRKHAIEHNIEVIRQGVELGSKALTVWLADGSCFPGQLNFRKAFQNTLESLREIYAALPNDWKIFVEYKAFEPNFYSTTVGDWGQSLLYASKLGPKAYTLVDLGHHLPNANIEQIVSLLLMEEKLGGFHFNDSKYGDDDLTAGSIKPYQLFLIFNELVEGMDARGMDHREDLGWMIDASHNVKDPLEDLLQSVEAIMIAYAQALSVDRVALQEAQAINDVVRSQEILQQAFRTDVRPLVAEARLRSGAALSPLQVFRKLNVRQELIKNRGSKTVATGL</sequence>
<feature type="domain" description="Xylose isomerase-like TIM barrel" evidence="4">
    <location>
        <begin position="100"/>
        <end position="285"/>
    </location>
</feature>
<dbReference type="InterPro" id="IPR050337">
    <property type="entry name" value="L-rhamnose_isomerase"/>
</dbReference>
<evidence type="ECO:0000256" key="1">
    <source>
        <dbReference type="ARBA" id="ARBA00022723"/>
    </source>
</evidence>
<evidence type="ECO:0000313" key="6">
    <source>
        <dbReference type="Proteomes" id="UP000223749"/>
    </source>
</evidence>
<dbReference type="Proteomes" id="UP000223749">
    <property type="component" value="Chromosome"/>
</dbReference>
<dbReference type="Pfam" id="PF01261">
    <property type="entry name" value="AP_endonuc_2"/>
    <property type="match status" value="1"/>
</dbReference>
<evidence type="ECO:0000313" key="5">
    <source>
        <dbReference type="EMBL" id="ATP55141.1"/>
    </source>
</evidence>
<evidence type="ECO:0000259" key="4">
    <source>
        <dbReference type="Pfam" id="PF01261"/>
    </source>
</evidence>
<reference evidence="5 6" key="1">
    <citation type="submission" date="2017-10" db="EMBL/GenBank/DDBJ databases">
        <title>Whole genome of Pedobacter ginsengisoli T01R-27 isolated from tomato rhizosphere.</title>
        <authorList>
            <person name="Weon H.-Y."/>
            <person name="Lee S.A."/>
            <person name="Sang M.K."/>
            <person name="Song J."/>
        </authorList>
    </citation>
    <scope>NUCLEOTIDE SEQUENCE [LARGE SCALE GENOMIC DNA]</scope>
    <source>
        <strain evidence="5 6">T01R-27</strain>
    </source>
</reference>
<keyword evidence="2" id="KW-0464">Manganese</keyword>
<name>A0A2D1U0M1_9SPHI</name>
<evidence type="ECO:0000256" key="3">
    <source>
        <dbReference type="ARBA" id="ARBA00023235"/>
    </source>
</evidence>
<dbReference type="AlphaFoldDB" id="A0A2D1U0M1"/>
<dbReference type="RefSeq" id="WP_099437095.1">
    <property type="nucleotide sequence ID" value="NZ_CP024091.1"/>
</dbReference>
<dbReference type="GO" id="GO:0016853">
    <property type="term" value="F:isomerase activity"/>
    <property type="evidence" value="ECO:0007669"/>
    <property type="project" value="UniProtKB-KW"/>
</dbReference>
<dbReference type="EMBL" id="CP024091">
    <property type="protein sequence ID" value="ATP55141.1"/>
    <property type="molecule type" value="Genomic_DNA"/>
</dbReference>
<proteinExistence type="predicted"/>
<evidence type="ECO:0000256" key="2">
    <source>
        <dbReference type="ARBA" id="ARBA00023211"/>
    </source>
</evidence>
<dbReference type="PANTHER" id="PTHR30268:SF0">
    <property type="entry name" value="L-RHAMNOSE ISOMERASE"/>
    <property type="match status" value="1"/>
</dbReference>
<dbReference type="Gene3D" id="3.20.20.150">
    <property type="entry name" value="Divalent-metal-dependent TIM barrel enzymes"/>
    <property type="match status" value="1"/>
</dbReference>
<accession>A0A2D1U0M1</accession>
<dbReference type="KEGG" id="pgs:CPT03_00980"/>
<keyword evidence="1" id="KW-0479">Metal-binding</keyword>
<organism evidence="5 6">
    <name type="scientific">Pedobacter ginsengisoli</name>
    <dbReference type="NCBI Taxonomy" id="363852"/>
    <lineage>
        <taxon>Bacteria</taxon>
        <taxon>Pseudomonadati</taxon>
        <taxon>Bacteroidota</taxon>
        <taxon>Sphingobacteriia</taxon>
        <taxon>Sphingobacteriales</taxon>
        <taxon>Sphingobacteriaceae</taxon>
        <taxon>Pedobacter</taxon>
    </lineage>
</organism>
<keyword evidence="6" id="KW-1185">Reference proteome</keyword>
<protein>
    <submittedName>
        <fullName evidence="5">Sugar isomerase</fullName>
    </submittedName>
</protein>
<dbReference type="OrthoDB" id="5174871at2"/>
<dbReference type="InterPro" id="IPR013022">
    <property type="entry name" value="Xyl_isomerase-like_TIM-brl"/>
</dbReference>
<dbReference type="SUPFAM" id="SSF51658">
    <property type="entry name" value="Xylose isomerase-like"/>
    <property type="match status" value="1"/>
</dbReference>
<dbReference type="InterPro" id="IPR036237">
    <property type="entry name" value="Xyl_isomerase-like_sf"/>
</dbReference>
<dbReference type="PANTHER" id="PTHR30268">
    <property type="entry name" value="L-RHAMNOSE ISOMERASE"/>
    <property type="match status" value="1"/>
</dbReference>
<gene>
    <name evidence="5" type="ORF">CPT03_00980</name>
</gene>
<dbReference type="GO" id="GO:0046872">
    <property type="term" value="F:metal ion binding"/>
    <property type="evidence" value="ECO:0007669"/>
    <property type="project" value="UniProtKB-KW"/>
</dbReference>
<keyword evidence="3 5" id="KW-0413">Isomerase</keyword>